<dbReference type="SUPFAM" id="SSF51445">
    <property type="entry name" value="(Trans)glycosidases"/>
    <property type="match status" value="1"/>
</dbReference>
<protein>
    <submittedName>
        <fullName evidence="3">Glycosidase</fullName>
    </submittedName>
</protein>
<dbReference type="Proteomes" id="UP000778797">
    <property type="component" value="Unassembled WGS sequence"/>
</dbReference>
<evidence type="ECO:0000259" key="2">
    <source>
        <dbReference type="Pfam" id="PF02836"/>
    </source>
</evidence>
<gene>
    <name evidence="3" type="ORF">J1C55_04310</name>
</gene>
<reference evidence="4" key="2">
    <citation type="submission" date="2023-07" db="EMBL/GenBank/DDBJ databases">
        <title>Genome of Winogradskyella sp. E313.</title>
        <authorList>
            <person name="Zhou Y."/>
        </authorList>
    </citation>
    <scope>NUCLEOTIDE SEQUENCE [LARGE SCALE GENOMIC DNA]</scope>
    <source>
        <strain evidence="4">E313</strain>
    </source>
</reference>
<evidence type="ECO:0000313" key="4">
    <source>
        <dbReference type="Proteomes" id="UP000778797"/>
    </source>
</evidence>
<dbReference type="GO" id="GO:0016798">
    <property type="term" value="F:hydrolase activity, acting on glycosyl bonds"/>
    <property type="evidence" value="ECO:0007669"/>
    <property type="project" value="UniProtKB-KW"/>
</dbReference>
<organism evidence="3 4">
    <name type="scientific">Winogradskyella immobilis</name>
    <dbReference type="NCBI Taxonomy" id="2816852"/>
    <lineage>
        <taxon>Bacteria</taxon>
        <taxon>Pseudomonadati</taxon>
        <taxon>Bacteroidota</taxon>
        <taxon>Flavobacteriia</taxon>
        <taxon>Flavobacteriales</taxon>
        <taxon>Flavobacteriaceae</taxon>
        <taxon>Winogradskyella</taxon>
    </lineage>
</organism>
<reference evidence="4" key="1">
    <citation type="submission" date="2021-03" db="EMBL/GenBank/DDBJ databases">
        <title>Genome of Cognatishimia sp. F0-27.</title>
        <authorList>
            <person name="Ping X."/>
        </authorList>
    </citation>
    <scope>NUCLEOTIDE SEQUENCE [LARGE SCALE GENOMIC DNA]</scope>
    <source>
        <strain evidence="4">E313</strain>
    </source>
</reference>
<keyword evidence="3" id="KW-0378">Hydrolase</keyword>
<dbReference type="Gene3D" id="3.20.20.80">
    <property type="entry name" value="Glycosidases"/>
    <property type="match status" value="1"/>
</dbReference>
<dbReference type="Pfam" id="PF02836">
    <property type="entry name" value="Glyco_hydro_2_C"/>
    <property type="match status" value="1"/>
</dbReference>
<accession>A0ABS8EKQ5</accession>
<name>A0ABS8EKQ5_9FLAO</name>
<sequence length="1053" mass="117687">MRKNVLRLLLCLITTSVFAQSNNVSVVNDNTGMKLVVDGEPFIINGVNWDYVPIGTTIPGPSIFDGPEDIIKAALDAEMLLLQNMGVNAIRTYELPPKWISYIYENYGIYTMLNVTFGAYGLSIKGAWVPQTNYADQATREVLMKEATDMANKYKDTPGLLLYMLGNENNYHLSWTTAETEDIPIEGSDDPNKIAAARALYKAFNDATLEIKKLDTTHPVAICNGDLLYLDLVAQECKDIDIYGTNMYRGVSFGDAFQRVKDELDKPILFAEFGGDAFNARDNKEDQFSQTYYNLGNWKDIYSNAAGLGLANNSLGGFTFQFSDGWWKYKQTENLDIHDNTASWANGGYYRDQTKETDNNMNEEWFGICAKGPTDARGLYTLYPRAAYYALKDAHKFNPYAIDANSNKLNQHFDEINITDAVLRARGDKAALGGGGSQKIRLSRLSAQFSTFSTGGSLITTPESPDPDDNVFPNQLGFDHLESYYVGVEANPAPNMRASVTFNITGNVAENPINEIFYENRARPITVDGPDGDVILADNNRVQVYQAEYEWKNKYFDLKGFFRTGHYHWGYEGDFFGLYPEANYGPNLDLYGGEILGAEFEAKGDLSGFKGAIGPQLWWGANPTMLFKYQRKLGNWDATAIYHRDFETDLEFDSSGRRVLDANQVASGVIPAFPSERATLVLEREFGKFKTVFGGIWGGSPLNGLSFQDIDDNGVIVEDRIRSGDNWGGKIKIEYKGGLFNWYAQGSIMGLVANGGADQTQTFTGWRLKDSGSGNVNMLLTGFTYTMGDFQIAPNFLWQQPLVDAIPNDVNAPGRLRNVIDDPFAVRGGNRETTAGEILLTYDPTPGTWMYQWDNDRAEDAKFAMNLGFVYRHHPTAQDAHVGFLATRTFFAFPTSAPAEDLWEVNSRIVSKISPELGLIGNLYYGNGQANGDSDRLIRRGGGDVRMLYKKLKVQAEAKFNDWGPYDYHRDFNLTFPTQLTLDISTTLGKPDWFILPNTQVGIRGMWRSLDENSPRFLPLQAPEFGDPPLSPVGFGNGSEWEIRTYVHINIGK</sequence>
<keyword evidence="4" id="KW-1185">Reference proteome</keyword>
<dbReference type="EMBL" id="JAFMPT010000004">
    <property type="protein sequence ID" value="MCC1483804.1"/>
    <property type="molecule type" value="Genomic_DNA"/>
</dbReference>
<feature type="domain" description="Glycoside hydrolase family 2 catalytic" evidence="2">
    <location>
        <begin position="74"/>
        <end position="281"/>
    </location>
</feature>
<dbReference type="RefSeq" id="WP_227476253.1">
    <property type="nucleotide sequence ID" value="NZ_JAFMPT010000004.1"/>
</dbReference>
<proteinExistence type="predicted"/>
<keyword evidence="3" id="KW-0326">Glycosidase</keyword>
<comment type="caution">
    <text evidence="3">The sequence shown here is derived from an EMBL/GenBank/DDBJ whole genome shotgun (WGS) entry which is preliminary data.</text>
</comment>
<evidence type="ECO:0000313" key="3">
    <source>
        <dbReference type="EMBL" id="MCC1483804.1"/>
    </source>
</evidence>
<dbReference type="InterPro" id="IPR006103">
    <property type="entry name" value="Glyco_hydro_2_cat"/>
</dbReference>
<feature type="chain" id="PRO_5045680102" evidence="1">
    <location>
        <begin position="20"/>
        <end position="1053"/>
    </location>
</feature>
<feature type="signal peptide" evidence="1">
    <location>
        <begin position="1"/>
        <end position="19"/>
    </location>
</feature>
<dbReference type="InterPro" id="IPR017853">
    <property type="entry name" value="GH"/>
</dbReference>
<evidence type="ECO:0000256" key="1">
    <source>
        <dbReference type="SAM" id="SignalP"/>
    </source>
</evidence>
<keyword evidence="1" id="KW-0732">Signal</keyword>